<name>A0A3M7BU77_HORWE</name>
<evidence type="ECO:0000313" key="3">
    <source>
        <dbReference type="Proteomes" id="UP000270230"/>
    </source>
</evidence>
<dbReference type="EMBL" id="QWIN01001238">
    <property type="protein sequence ID" value="RMY43070.1"/>
    <property type="molecule type" value="Genomic_DNA"/>
</dbReference>
<comment type="caution">
    <text evidence="2">The sequence shown here is derived from an EMBL/GenBank/DDBJ whole genome shotgun (WGS) entry which is preliminary data.</text>
</comment>
<protein>
    <submittedName>
        <fullName evidence="2">Uncharacterized protein</fullName>
    </submittedName>
</protein>
<reference evidence="2 3" key="1">
    <citation type="journal article" date="2018" name="BMC Genomics">
        <title>Genomic evidence for intraspecific hybridization in a clonal and extremely halotolerant yeast.</title>
        <authorList>
            <person name="Gostincar C."/>
            <person name="Stajich J.E."/>
            <person name="Zupancic J."/>
            <person name="Zalar P."/>
            <person name="Gunde-Cimerman N."/>
        </authorList>
    </citation>
    <scope>NUCLEOTIDE SEQUENCE [LARGE SCALE GENOMIC DNA]</scope>
    <source>
        <strain evidence="2 3">EXF-151</strain>
    </source>
</reference>
<dbReference type="AlphaFoldDB" id="A0A3M7BU77"/>
<feature type="compositionally biased region" description="Low complexity" evidence="1">
    <location>
        <begin position="141"/>
        <end position="155"/>
    </location>
</feature>
<dbReference type="OrthoDB" id="3887961at2759"/>
<organism evidence="2 3">
    <name type="scientific">Hortaea werneckii</name>
    <name type="common">Black yeast</name>
    <name type="synonym">Cladosporium werneckii</name>
    <dbReference type="NCBI Taxonomy" id="91943"/>
    <lineage>
        <taxon>Eukaryota</taxon>
        <taxon>Fungi</taxon>
        <taxon>Dikarya</taxon>
        <taxon>Ascomycota</taxon>
        <taxon>Pezizomycotina</taxon>
        <taxon>Dothideomycetes</taxon>
        <taxon>Dothideomycetidae</taxon>
        <taxon>Mycosphaerellales</taxon>
        <taxon>Teratosphaeriaceae</taxon>
        <taxon>Hortaea</taxon>
    </lineage>
</organism>
<accession>A0A3M7BU77</accession>
<gene>
    <name evidence="2" type="ORF">D0865_11520</name>
</gene>
<evidence type="ECO:0000256" key="1">
    <source>
        <dbReference type="SAM" id="MobiDB-lite"/>
    </source>
</evidence>
<dbReference type="Proteomes" id="UP000270230">
    <property type="component" value="Unassembled WGS sequence"/>
</dbReference>
<evidence type="ECO:0000313" key="2">
    <source>
        <dbReference type="EMBL" id="RMY43070.1"/>
    </source>
</evidence>
<sequence>MDGNTAPRVAEHRDILKGFDAQIARLGREEDELFGKIIRAKDREGAQVVFDGLAKVKGQKEKLGTLKKEEIASFERWVSQDQVRGLPTVSRSDDDHRRRGNAVRPLPTDVIDLSFDEETEVPVKQEASSPTEGNLARDTRSSGGRQQRSSTGRSTESPFENVTALLNEDSFASFRACSYPSVAQTHPTVIYHPTAEGAIELRCPYCKTNMNKDGVNFLNGVNGFCLHLNNVHKDFLAPGTRFSHKRTFELCSYRTVPQGVADAIESGNLGAYVVEEVYQRLKSDRMV</sequence>
<proteinExistence type="predicted"/>
<dbReference type="VEuPathDB" id="FungiDB:BTJ68_02260"/>
<feature type="region of interest" description="Disordered" evidence="1">
    <location>
        <begin position="85"/>
        <end position="161"/>
    </location>
</feature>